<protein>
    <submittedName>
        <fullName evidence="2">Uncharacterized protein</fullName>
    </submittedName>
</protein>
<organism evidence="2 3">
    <name type="scientific">Pseudonocardia oroxyli</name>
    <dbReference type="NCBI Taxonomy" id="366584"/>
    <lineage>
        <taxon>Bacteria</taxon>
        <taxon>Bacillati</taxon>
        <taxon>Actinomycetota</taxon>
        <taxon>Actinomycetes</taxon>
        <taxon>Pseudonocardiales</taxon>
        <taxon>Pseudonocardiaceae</taxon>
        <taxon>Pseudonocardia</taxon>
    </lineage>
</organism>
<gene>
    <name evidence="2" type="ORF">SAMN05216377_13511</name>
</gene>
<dbReference type="SUPFAM" id="SSF159501">
    <property type="entry name" value="EreA/ChaN-like"/>
    <property type="match status" value="1"/>
</dbReference>
<dbReference type="AlphaFoldDB" id="A0A1G8EFD8"/>
<dbReference type="OrthoDB" id="3524210at2"/>
<evidence type="ECO:0000256" key="1">
    <source>
        <dbReference type="SAM" id="MobiDB-lite"/>
    </source>
</evidence>
<feature type="compositionally biased region" description="Polar residues" evidence="1">
    <location>
        <begin position="322"/>
        <end position="331"/>
    </location>
</feature>
<name>A0A1G8EFD8_PSEOR</name>
<feature type="region of interest" description="Disordered" evidence="1">
    <location>
        <begin position="239"/>
        <end position="266"/>
    </location>
</feature>
<dbReference type="EMBL" id="FNBE01000035">
    <property type="protein sequence ID" value="SDH68577.1"/>
    <property type="molecule type" value="Genomic_DNA"/>
</dbReference>
<dbReference type="Proteomes" id="UP000198967">
    <property type="component" value="Unassembled WGS sequence"/>
</dbReference>
<reference evidence="2 3" key="1">
    <citation type="submission" date="2016-10" db="EMBL/GenBank/DDBJ databases">
        <authorList>
            <person name="de Groot N.N."/>
        </authorList>
    </citation>
    <scope>NUCLEOTIDE SEQUENCE [LARGE SCALE GENOMIC DNA]</scope>
    <source>
        <strain evidence="2 3">CGMCC 4.3143</strain>
    </source>
</reference>
<keyword evidence="3" id="KW-1185">Reference proteome</keyword>
<feature type="compositionally biased region" description="Low complexity" evidence="1">
    <location>
        <begin position="245"/>
        <end position="261"/>
    </location>
</feature>
<accession>A0A1G8EFD8</accession>
<sequence>MPALTDLDELRSRAASALDLPPVRIVVDDDAARAMEDSLDCTGLLLLGELHGVRQTPQLIAALIEQLDIGVLALEWPQQLTPTVEEYRRTGVLHDHDLLWLGDGRLTPGHLALLRDLAQRDPAIGLLAFDSWGQVPDLDGASPWTARDHAMARRILEGAPPTGRTLVVAGNAHTLTEPTANGIPAGAWLTQTRPGLGAIRINYGDGTIYNLGTRTLSGREQPIDDYRVRLDDDRLLLDHPARLKPTSPTARTSSRSPTLTPDAEPATRPAYVSDLWLIANRPPPPGTEQCRASVGPLCGYSSRGRYRTRMSQPAHAMRPTKYRTSGSQIATGASEPSGLLAASVIHTGTRARNARVTPITSATSSASIRRTVGTR</sequence>
<evidence type="ECO:0000313" key="3">
    <source>
        <dbReference type="Proteomes" id="UP000198967"/>
    </source>
</evidence>
<proteinExistence type="predicted"/>
<feature type="region of interest" description="Disordered" evidence="1">
    <location>
        <begin position="308"/>
        <end position="333"/>
    </location>
</feature>
<evidence type="ECO:0000313" key="2">
    <source>
        <dbReference type="EMBL" id="SDH68577.1"/>
    </source>
</evidence>
<dbReference type="RefSeq" id="WP_093089851.1">
    <property type="nucleotide sequence ID" value="NZ_FNBE01000035.1"/>
</dbReference>